<keyword evidence="3" id="KW-1133">Transmembrane helix</keyword>
<evidence type="ECO:0000256" key="3">
    <source>
        <dbReference type="SAM" id="Phobius"/>
    </source>
</evidence>
<comment type="caution">
    <text evidence="4">The sequence shown here is derived from an EMBL/GenBank/DDBJ whole genome shotgun (WGS) entry which is preliminary data.</text>
</comment>
<keyword evidence="5" id="KW-1185">Reference proteome</keyword>
<protein>
    <submittedName>
        <fullName evidence="4">Spore germination protein KA</fullName>
    </submittedName>
</protein>
<proteinExistence type="inferred from homology"/>
<reference evidence="4 5" key="1">
    <citation type="submission" date="2023-07" db="EMBL/GenBank/DDBJ databases">
        <title>Sorghum-associated microbial communities from plants grown in Nebraska, USA.</title>
        <authorList>
            <person name="Schachtman D."/>
        </authorList>
    </citation>
    <scope>NUCLEOTIDE SEQUENCE [LARGE SCALE GENOMIC DNA]</scope>
    <source>
        <strain evidence="4 5">CC258</strain>
    </source>
</reference>
<evidence type="ECO:0000256" key="2">
    <source>
        <dbReference type="ARBA" id="ARBA00023136"/>
    </source>
</evidence>
<dbReference type="PANTHER" id="PTHR22550:SF5">
    <property type="entry name" value="LEUCINE ZIPPER PROTEIN 4"/>
    <property type="match status" value="1"/>
</dbReference>
<dbReference type="PANTHER" id="PTHR22550">
    <property type="entry name" value="SPORE GERMINATION PROTEIN"/>
    <property type="match status" value="1"/>
</dbReference>
<dbReference type="Pfam" id="PF03323">
    <property type="entry name" value="GerA"/>
    <property type="match status" value="1"/>
</dbReference>
<feature type="transmembrane region" description="Helical" evidence="3">
    <location>
        <begin position="399"/>
        <end position="417"/>
    </location>
</feature>
<evidence type="ECO:0000256" key="1">
    <source>
        <dbReference type="ARBA" id="ARBA00005278"/>
    </source>
</evidence>
<dbReference type="Proteomes" id="UP001267290">
    <property type="component" value="Unassembled WGS sequence"/>
</dbReference>
<dbReference type="InterPro" id="IPR050768">
    <property type="entry name" value="UPF0353/GerABKA_families"/>
</dbReference>
<organism evidence="4 5">
    <name type="scientific">Paenibacillus qinlingensis</name>
    <dbReference type="NCBI Taxonomy" id="1837343"/>
    <lineage>
        <taxon>Bacteria</taxon>
        <taxon>Bacillati</taxon>
        <taxon>Bacillota</taxon>
        <taxon>Bacilli</taxon>
        <taxon>Bacillales</taxon>
        <taxon>Paenibacillaceae</taxon>
        <taxon>Paenibacillus</taxon>
    </lineage>
</organism>
<evidence type="ECO:0000313" key="5">
    <source>
        <dbReference type="Proteomes" id="UP001267290"/>
    </source>
</evidence>
<feature type="transmembrane region" description="Helical" evidence="3">
    <location>
        <begin position="306"/>
        <end position="328"/>
    </location>
</feature>
<comment type="similarity">
    <text evidence="1">Belongs to the GerABKA family.</text>
</comment>
<sequence length="512" mass="56611">MKFQKHRSSGTASEPVNSDYKIPLDPSILRNEQMLKNIFQDCSDVVIQSPAMPLQIEMLALYITGLSDTSHLEDLILKQFMSFSRDQQKSDGMEQVIQTNFIPISRTKKVSILSDVIDSVLQGDVVFLFDEMAYGIAVCVQASERRGIEEPQSEPVIRGPCEGFVESLQTNTGLLRVRLRSADLKMESLSIGSLSHTNVVIVYLKGIAEEELLHDVRNPIRNIQIDGVLESGYIEEFITDSPYSPFPQIQNTERPDVIIGSLLEGKIAILTDGTPIALVVPMTFWAGLQASEDYYERSIAATPLRWLRILFTAVSLFLPSLYVSLVSYDHPILPTSLLLSIASSQRMSPFPAIIETILMEITFEALREAGLRLPKGVGSAVTIVGGIVIGQAAVQAGFISAPVVIVVATTGIASYIIPRYNFGLAFRLLRFPLLLLAGFMGFYGLMIGIIAILIHLAALRSFGVPYLYPVAPLSLDGLKDVFVRKPWFSINLRAKPTPENKRSRIPPEKQPD</sequence>
<dbReference type="RefSeq" id="WP_310502820.1">
    <property type="nucleotide sequence ID" value="NZ_JAVDSB010000031.1"/>
</dbReference>
<accession>A0ABU1P6X1</accession>
<gene>
    <name evidence="4" type="ORF">J2736_006769</name>
</gene>
<name>A0ABU1P6X1_9BACL</name>
<evidence type="ECO:0000313" key="4">
    <source>
        <dbReference type="EMBL" id="MDR6555507.1"/>
    </source>
</evidence>
<dbReference type="PIRSF" id="PIRSF005690">
    <property type="entry name" value="GerBA"/>
    <property type="match status" value="1"/>
</dbReference>
<feature type="transmembrane region" description="Helical" evidence="3">
    <location>
        <begin position="429"/>
        <end position="458"/>
    </location>
</feature>
<keyword evidence="3" id="KW-0812">Transmembrane</keyword>
<keyword evidence="2 3" id="KW-0472">Membrane</keyword>
<dbReference type="EMBL" id="JAVDSB010000031">
    <property type="protein sequence ID" value="MDR6555507.1"/>
    <property type="molecule type" value="Genomic_DNA"/>
</dbReference>
<dbReference type="InterPro" id="IPR004995">
    <property type="entry name" value="Spore_Ger"/>
</dbReference>